<dbReference type="InterPro" id="IPR041677">
    <property type="entry name" value="DNA2/NAM7_AAA_11"/>
</dbReference>
<proteinExistence type="inferred from homology"/>
<dbReference type="InterPro" id="IPR045055">
    <property type="entry name" value="DNA2/NAM7-like"/>
</dbReference>
<feature type="domain" description="DNA2/NAM7 helicase-like C-terminal" evidence="6">
    <location>
        <begin position="213"/>
        <end position="408"/>
    </location>
</feature>
<dbReference type="Pfam" id="PF13086">
    <property type="entry name" value="AAA_11"/>
    <property type="match status" value="1"/>
</dbReference>
<gene>
    <name evidence="8" type="ORF">M0811_08678</name>
</gene>
<feature type="region of interest" description="Disordered" evidence="3">
    <location>
        <begin position="776"/>
        <end position="801"/>
    </location>
</feature>
<dbReference type="InterPro" id="IPR027417">
    <property type="entry name" value="P-loop_NTPase"/>
</dbReference>
<evidence type="ECO:0000259" key="7">
    <source>
        <dbReference type="Pfam" id="PF25332"/>
    </source>
</evidence>
<feature type="domain" description="Phosphofurin acidic cluster sorting protein 1/2 C-terminal" evidence="4">
    <location>
        <begin position="837"/>
        <end position="1050"/>
    </location>
</feature>
<dbReference type="Gene3D" id="3.40.50.300">
    <property type="entry name" value="P-loop containing nucleotide triphosphate hydrolases"/>
    <property type="match status" value="2"/>
</dbReference>
<dbReference type="InterPro" id="IPR047187">
    <property type="entry name" value="SF1_C_Upf1"/>
</dbReference>
<evidence type="ECO:0000259" key="6">
    <source>
        <dbReference type="Pfam" id="PF13087"/>
    </source>
</evidence>
<evidence type="ECO:0000256" key="1">
    <source>
        <dbReference type="ARBA" id="ARBA00008590"/>
    </source>
</evidence>
<dbReference type="PANTHER" id="PTHR10887:SF531">
    <property type="entry name" value="PROTEIN ZGRF1"/>
    <property type="match status" value="1"/>
</dbReference>
<dbReference type="EMBL" id="JAPDFW010000074">
    <property type="protein sequence ID" value="KAJ5073561.1"/>
    <property type="molecule type" value="Genomic_DNA"/>
</dbReference>
<comment type="similarity">
    <text evidence="1">Belongs to the PACS family.</text>
</comment>
<dbReference type="InterPro" id="IPR019381">
    <property type="entry name" value="PACS1/2_C"/>
</dbReference>
<dbReference type="Pfam" id="PF13087">
    <property type="entry name" value="AAA_12"/>
    <property type="match status" value="1"/>
</dbReference>
<feature type="compositionally biased region" description="Low complexity" evidence="3">
    <location>
        <begin position="519"/>
        <end position="533"/>
    </location>
</feature>
<accession>A0A9Q0LJ08</accession>
<feature type="compositionally biased region" description="Polar residues" evidence="3">
    <location>
        <begin position="537"/>
        <end position="546"/>
    </location>
</feature>
<dbReference type="Pfam" id="PF25332">
    <property type="entry name" value="C2_PACS_N"/>
    <property type="match status" value="1"/>
</dbReference>
<keyword evidence="2" id="KW-0597">Phosphoprotein</keyword>
<dbReference type="GO" id="GO:0016604">
    <property type="term" value="C:nuclear body"/>
    <property type="evidence" value="ECO:0007669"/>
    <property type="project" value="TreeGrafter"/>
</dbReference>
<dbReference type="CDD" id="cd18808">
    <property type="entry name" value="SF1_C_Upf1"/>
    <property type="match status" value="1"/>
</dbReference>
<evidence type="ECO:0000313" key="8">
    <source>
        <dbReference type="EMBL" id="KAJ5073561.1"/>
    </source>
</evidence>
<dbReference type="Pfam" id="PF10254">
    <property type="entry name" value="Pacs-1"/>
    <property type="match status" value="2"/>
</dbReference>
<evidence type="ECO:0000259" key="5">
    <source>
        <dbReference type="Pfam" id="PF13086"/>
    </source>
</evidence>
<dbReference type="GO" id="GO:0001147">
    <property type="term" value="F:transcription termination site sequence-specific DNA binding"/>
    <property type="evidence" value="ECO:0007669"/>
    <property type="project" value="TreeGrafter"/>
</dbReference>
<dbReference type="OrthoDB" id="28829at2759"/>
<evidence type="ECO:0000256" key="2">
    <source>
        <dbReference type="ARBA" id="ARBA00022553"/>
    </source>
</evidence>
<dbReference type="SUPFAM" id="SSF52540">
    <property type="entry name" value="P-loop containing nucleoside triphosphate hydrolases"/>
    <property type="match status" value="1"/>
</dbReference>
<sequence length="1166" mass="133932">MIEILDNLNESEHIKIMISAITNIAVDRVLEGLLELGFEEFIRIGSLKKISKKILPYTISGEKKKDIEETIKELKEMISEEDYQDENELESIKKTLDEYEFIKNNSHILYNQKMKKIRVVGTTCAATNFPILSGWKFPIIVLDEVSQMIEPISMLPILKFSCERLCLFGDPLQLPPNLAGNENYHKTNYYLKENSINQNSINQDSNQIDNLYKTLFDRLAANEYKPIMLRTQYRCHPLISQICNNLFYQGALLDGISSNQRKPIVNNFPPLFFLDSENGKEEKTWTGSYRNFYEAKIIIGLIEMLLKENISSSKIGVITLYKEQARLINKLLTIFQNGKSKSKSEKEKKKNKKEKSTGILGLKNTFTKRKTNNNNKKKTENLGFIESPNRLNVLLSRAKNHLIIVGRQKVLNSSSVWNSVIKHCIFSMGGICYASDVFGIETKLFSGIKKGDIKDIPAHCVPRTCIAKITLLEIFLNEEFDFPSPLELSLSIDSGKSKLSTGAIHIPIKQEEENESKNQKQNKNTKTTIQTMKQQRKSTPITITPSKNDKKNISNKLESSNLILPFTENDSQLIYQLAYVFSFRYLHNLKYSDNILNIHLQRTKKRGKKKSTIGIGKINLADVLQMTFDSSLKLIEPNTNNLRAKINIRVVTIPLKIGALLNIQNEEVNDIDGEDFEEKDKHSSDSDDLQYLIEGPELTQIEPKQKKKRFGKLRNKLKFGARFRKGIKKKGGKQENEIISIQNQNQNQNQSNNDLNQMIKEEDSSDKEIINLTKNLEQEKQGNESTEKIEQESQSETPIKFMNEENKSLKSSLKKSNSANSYPLISFESVTRTLQNLFNSSKTVENIFLLKAGKRRTQKLLPWINLSSLQGKLIWIQNFLDIQQTFSTVVKYQQKIKTNRTPFKIVVLGSDVFITEILRSYVDILSKTQKPLELIKFYILPIGKKIDIALHIASLDSQYRTLFIHSNWKNLFDEQEKFTNQEIEFIVSSMDKYIYGGKYTTLLNINEAFLTIKGEDSDSLIIQKTIPFLKSMKIGEQKDFEKQNEHVSEPPRITKHVTLEFVVATPLRTIALALKLDQNELPISGESFSLLTVYTDKKRNLSSKKETKYQRRALQISKLLAKTLDNKKGFVVNIDSIDWTGVSLITIRPQWNSQTKYFPLAVFNKV</sequence>
<feature type="domain" description="DNA2/NAM7 helicase helicase" evidence="5">
    <location>
        <begin position="9"/>
        <end position="176"/>
    </location>
</feature>
<dbReference type="Proteomes" id="UP001149090">
    <property type="component" value="Unassembled WGS sequence"/>
</dbReference>
<feature type="compositionally biased region" description="Basic and acidic residues" evidence="3">
    <location>
        <begin position="776"/>
        <end position="791"/>
    </location>
</feature>
<feature type="domain" description="Phosphofurin acidic cluster sorting protein 1/2 C-terminal" evidence="4">
    <location>
        <begin position="1103"/>
        <end position="1164"/>
    </location>
</feature>
<reference evidence="8" key="1">
    <citation type="submission" date="2022-10" db="EMBL/GenBank/DDBJ databases">
        <title>Novel sulphate-reducing endosymbionts in the free-living metamonad Anaeramoeba.</title>
        <authorList>
            <person name="Jerlstrom-Hultqvist J."/>
            <person name="Cepicka I."/>
            <person name="Gallot-Lavallee L."/>
            <person name="Salas-Leiva D."/>
            <person name="Curtis B.A."/>
            <person name="Zahonova K."/>
            <person name="Pipaliya S."/>
            <person name="Dacks J."/>
            <person name="Roger A.J."/>
        </authorList>
    </citation>
    <scope>NUCLEOTIDE SEQUENCE</scope>
    <source>
        <strain evidence="8">BMAN</strain>
    </source>
</reference>
<evidence type="ECO:0000313" key="9">
    <source>
        <dbReference type="Proteomes" id="UP001149090"/>
    </source>
</evidence>
<dbReference type="InterPro" id="IPR041679">
    <property type="entry name" value="DNA2/NAM7-like_C"/>
</dbReference>
<keyword evidence="9" id="KW-1185">Reference proteome</keyword>
<dbReference type="GO" id="GO:0004386">
    <property type="term" value="F:helicase activity"/>
    <property type="evidence" value="ECO:0007669"/>
    <property type="project" value="InterPro"/>
</dbReference>
<protein>
    <submittedName>
        <fullName evidence="8">Protein zgrf1</fullName>
    </submittedName>
</protein>
<dbReference type="AlphaFoldDB" id="A0A9Q0LJ08"/>
<evidence type="ECO:0000256" key="3">
    <source>
        <dbReference type="SAM" id="MobiDB-lite"/>
    </source>
</evidence>
<evidence type="ECO:0000259" key="4">
    <source>
        <dbReference type="Pfam" id="PF10254"/>
    </source>
</evidence>
<feature type="domain" description="Phosphofurin acidic cluster sorting protein 1/2 N-terminal C2" evidence="7">
    <location>
        <begin position="533"/>
        <end position="648"/>
    </location>
</feature>
<comment type="caution">
    <text evidence="8">The sequence shown here is derived from an EMBL/GenBank/DDBJ whole genome shotgun (WGS) entry which is preliminary data.</text>
</comment>
<dbReference type="InterPro" id="IPR057541">
    <property type="entry name" value="PACS1/2_N"/>
</dbReference>
<dbReference type="GO" id="GO:0006369">
    <property type="term" value="P:termination of RNA polymerase II transcription"/>
    <property type="evidence" value="ECO:0007669"/>
    <property type="project" value="TreeGrafter"/>
</dbReference>
<organism evidence="8 9">
    <name type="scientific">Anaeramoeba ignava</name>
    <name type="common">Anaerobic marine amoeba</name>
    <dbReference type="NCBI Taxonomy" id="1746090"/>
    <lineage>
        <taxon>Eukaryota</taxon>
        <taxon>Metamonada</taxon>
        <taxon>Anaeramoebidae</taxon>
        <taxon>Anaeramoeba</taxon>
    </lineage>
</organism>
<dbReference type="PANTHER" id="PTHR10887">
    <property type="entry name" value="DNA2/NAM7 HELICASE FAMILY"/>
    <property type="match status" value="1"/>
</dbReference>
<name>A0A9Q0LJ08_ANAIG</name>
<feature type="region of interest" description="Disordered" evidence="3">
    <location>
        <begin position="510"/>
        <end position="550"/>
    </location>
</feature>